<reference evidence="2" key="2">
    <citation type="journal article" date="2022" name="Res Sq">
        <title>Comparative Genomics Reveals Insights into the Divergent Evolution of Astigmatic Mites and Household Pest Adaptations.</title>
        <authorList>
            <person name="Xiong Q."/>
            <person name="Wan A.T.-Y."/>
            <person name="Liu X.-Y."/>
            <person name="Fung C.S.-H."/>
            <person name="Xiao X."/>
            <person name="Malainual N."/>
            <person name="Hou J."/>
            <person name="Wang L."/>
            <person name="Wang M."/>
            <person name="Yang K."/>
            <person name="Cui Y."/>
            <person name="Leung E."/>
            <person name="Nong W."/>
            <person name="Shin S.-K."/>
            <person name="Au S."/>
            <person name="Jeong K.Y."/>
            <person name="Chew F.T."/>
            <person name="Hui J."/>
            <person name="Leung T.F."/>
            <person name="Tungtrongchitr A."/>
            <person name="Zhong N."/>
            <person name="Liu Z."/>
            <person name="Tsui S."/>
        </authorList>
    </citation>
    <scope>NUCLEOTIDE SEQUENCE</scope>
    <source>
        <strain evidence="2">Derf</strain>
        <tissue evidence="2">Whole organism</tissue>
    </source>
</reference>
<name>A0A922IFP3_DERFA</name>
<dbReference type="Proteomes" id="UP000790347">
    <property type="component" value="Unassembled WGS sequence"/>
</dbReference>
<protein>
    <submittedName>
        <fullName evidence="2">Uncharacterized protein</fullName>
    </submittedName>
</protein>
<reference evidence="2" key="1">
    <citation type="submission" date="2013-05" db="EMBL/GenBank/DDBJ databases">
        <authorList>
            <person name="Yim A.K.Y."/>
            <person name="Chan T.F."/>
            <person name="Ji K.M."/>
            <person name="Liu X.Y."/>
            <person name="Zhou J.W."/>
            <person name="Li R.Q."/>
            <person name="Yang K.Y."/>
            <person name="Li J."/>
            <person name="Li M."/>
            <person name="Law P.T.W."/>
            <person name="Wu Y.L."/>
            <person name="Cai Z.L."/>
            <person name="Qin H."/>
            <person name="Bao Y."/>
            <person name="Leung R.K.K."/>
            <person name="Ng P.K.S."/>
            <person name="Zou J."/>
            <person name="Zhong X.J."/>
            <person name="Ran P.X."/>
            <person name="Zhong N.S."/>
            <person name="Liu Z.G."/>
            <person name="Tsui S.K.W."/>
        </authorList>
    </citation>
    <scope>NUCLEOTIDE SEQUENCE</scope>
    <source>
        <strain evidence="2">Derf</strain>
        <tissue evidence="2">Whole organism</tissue>
    </source>
</reference>
<dbReference type="EMBL" id="ASGP02000001">
    <property type="protein sequence ID" value="KAH9529731.1"/>
    <property type="molecule type" value="Genomic_DNA"/>
</dbReference>
<evidence type="ECO:0000313" key="2">
    <source>
        <dbReference type="EMBL" id="KAH9529731.1"/>
    </source>
</evidence>
<proteinExistence type="predicted"/>
<sequence>MNIKEFELYYKFCIFQPIKSLFKNEYVGENRSGEAESDRFGRTAATVADVKQGDVNSPSSA</sequence>
<comment type="caution">
    <text evidence="2">The sequence shown here is derived from an EMBL/GenBank/DDBJ whole genome shotgun (WGS) entry which is preliminary data.</text>
</comment>
<dbReference type="AlphaFoldDB" id="A0A922IFP3"/>
<evidence type="ECO:0000313" key="3">
    <source>
        <dbReference type="Proteomes" id="UP000790347"/>
    </source>
</evidence>
<feature type="region of interest" description="Disordered" evidence="1">
    <location>
        <begin position="32"/>
        <end position="61"/>
    </location>
</feature>
<feature type="compositionally biased region" description="Basic and acidic residues" evidence="1">
    <location>
        <begin position="32"/>
        <end position="41"/>
    </location>
</feature>
<evidence type="ECO:0000256" key="1">
    <source>
        <dbReference type="SAM" id="MobiDB-lite"/>
    </source>
</evidence>
<organism evidence="2 3">
    <name type="scientific">Dermatophagoides farinae</name>
    <name type="common">American house dust mite</name>
    <dbReference type="NCBI Taxonomy" id="6954"/>
    <lineage>
        <taxon>Eukaryota</taxon>
        <taxon>Metazoa</taxon>
        <taxon>Ecdysozoa</taxon>
        <taxon>Arthropoda</taxon>
        <taxon>Chelicerata</taxon>
        <taxon>Arachnida</taxon>
        <taxon>Acari</taxon>
        <taxon>Acariformes</taxon>
        <taxon>Sarcoptiformes</taxon>
        <taxon>Astigmata</taxon>
        <taxon>Psoroptidia</taxon>
        <taxon>Analgoidea</taxon>
        <taxon>Pyroglyphidae</taxon>
        <taxon>Dermatophagoidinae</taxon>
        <taxon>Dermatophagoides</taxon>
    </lineage>
</organism>
<keyword evidence="3" id="KW-1185">Reference proteome</keyword>
<accession>A0A922IFP3</accession>
<gene>
    <name evidence="2" type="ORF">DERF_003598</name>
</gene>